<dbReference type="AlphaFoldDB" id="A0A1P8KA77"/>
<evidence type="ECO:0000313" key="1">
    <source>
        <dbReference type="EMBL" id="APW42893.1"/>
    </source>
</evidence>
<name>A0A1P8KA77_9BURK</name>
<evidence type="ECO:0000313" key="2">
    <source>
        <dbReference type="Proteomes" id="UP000186110"/>
    </source>
</evidence>
<protein>
    <submittedName>
        <fullName evidence="1">Uncharacterized protein</fullName>
    </submittedName>
</protein>
<keyword evidence="2" id="KW-1185">Reference proteome</keyword>
<dbReference type="KEGG" id="rsb:RS694_10340"/>
<accession>A0A1P8KA77</accession>
<proteinExistence type="predicted"/>
<sequence length="148" mass="16657">MARSTTDPQHAELTKVLESMLERDEEITARAVTRQHSSLKNASDITRHEGRRTILNAFQSKQAELRKFAGRVRNKGTTIVAKSLQAADERIQELETNEQARIASHLAMITAVAELGGTQKLQKFYKDYAHIRDQLVRQGALPAQFSQS</sequence>
<dbReference type="STRING" id="1484693.RS694_10340"/>
<dbReference type="Proteomes" id="UP000186110">
    <property type="component" value="Chromosome"/>
</dbReference>
<gene>
    <name evidence="1" type="ORF">RS694_10340</name>
</gene>
<reference evidence="1 2" key="1">
    <citation type="submission" date="2017-01" db="EMBL/GenBank/DDBJ databases">
        <authorList>
            <person name="Mah S.A."/>
            <person name="Swanson W.J."/>
            <person name="Moy G.W."/>
            <person name="Vacquier V.D."/>
        </authorList>
    </citation>
    <scope>NUCLEOTIDE SEQUENCE [LARGE SCALE GENOMIC DNA]</scope>
    <source>
        <strain evidence="1 2">DSM 22694</strain>
    </source>
</reference>
<organism evidence="1 2">
    <name type="scientific">Rhodoferax saidenbachensis</name>
    <dbReference type="NCBI Taxonomy" id="1484693"/>
    <lineage>
        <taxon>Bacteria</taxon>
        <taxon>Pseudomonadati</taxon>
        <taxon>Pseudomonadota</taxon>
        <taxon>Betaproteobacteria</taxon>
        <taxon>Burkholderiales</taxon>
        <taxon>Comamonadaceae</taxon>
        <taxon>Rhodoferax</taxon>
    </lineage>
</organism>
<dbReference type="EMBL" id="CP019239">
    <property type="protein sequence ID" value="APW42893.1"/>
    <property type="molecule type" value="Genomic_DNA"/>
</dbReference>